<evidence type="ECO:0000313" key="3">
    <source>
        <dbReference type="Proteomes" id="UP001443914"/>
    </source>
</evidence>
<dbReference type="PANTHER" id="PTHR35461:SF1">
    <property type="entry name" value="LOW PROTEIN: ATP-DEPENDENT RNA HELICASE-LIKE PROTEIN"/>
    <property type="match status" value="1"/>
</dbReference>
<comment type="caution">
    <text evidence="2">The sequence shown here is derived from an EMBL/GenBank/DDBJ whole genome shotgun (WGS) entry which is preliminary data.</text>
</comment>
<dbReference type="AlphaFoldDB" id="A0AAW1IJJ0"/>
<reference evidence="2" key="1">
    <citation type="submission" date="2024-03" db="EMBL/GenBank/DDBJ databases">
        <title>WGS assembly of Saponaria officinalis var. Norfolk2.</title>
        <authorList>
            <person name="Jenkins J."/>
            <person name="Shu S."/>
            <person name="Grimwood J."/>
            <person name="Barry K."/>
            <person name="Goodstein D."/>
            <person name="Schmutz J."/>
            <person name="Leebens-Mack J."/>
            <person name="Osbourn A."/>
        </authorList>
    </citation>
    <scope>NUCLEOTIDE SEQUENCE [LARGE SCALE GENOMIC DNA]</scope>
    <source>
        <strain evidence="2">JIC</strain>
    </source>
</reference>
<name>A0AAW1IJJ0_SAPOF</name>
<proteinExistence type="predicted"/>
<dbReference type="PANTHER" id="PTHR35461">
    <property type="entry name" value="BNAANNG14610D PROTEIN"/>
    <property type="match status" value="1"/>
</dbReference>
<dbReference type="Proteomes" id="UP001443914">
    <property type="component" value="Unassembled WGS sequence"/>
</dbReference>
<feature type="region of interest" description="Disordered" evidence="1">
    <location>
        <begin position="80"/>
        <end position="105"/>
    </location>
</feature>
<gene>
    <name evidence="2" type="ORF">RND81_09G117900</name>
</gene>
<protein>
    <submittedName>
        <fullName evidence="2">Uncharacterized protein</fullName>
    </submittedName>
</protein>
<evidence type="ECO:0000313" key="2">
    <source>
        <dbReference type="EMBL" id="KAK9690279.1"/>
    </source>
</evidence>
<organism evidence="2 3">
    <name type="scientific">Saponaria officinalis</name>
    <name type="common">Common soapwort</name>
    <name type="synonym">Lychnis saponaria</name>
    <dbReference type="NCBI Taxonomy" id="3572"/>
    <lineage>
        <taxon>Eukaryota</taxon>
        <taxon>Viridiplantae</taxon>
        <taxon>Streptophyta</taxon>
        <taxon>Embryophyta</taxon>
        <taxon>Tracheophyta</taxon>
        <taxon>Spermatophyta</taxon>
        <taxon>Magnoliopsida</taxon>
        <taxon>eudicotyledons</taxon>
        <taxon>Gunneridae</taxon>
        <taxon>Pentapetalae</taxon>
        <taxon>Caryophyllales</taxon>
        <taxon>Caryophyllaceae</taxon>
        <taxon>Caryophylleae</taxon>
        <taxon>Saponaria</taxon>
    </lineage>
</organism>
<dbReference type="EMBL" id="JBDFQZ010000009">
    <property type="protein sequence ID" value="KAK9690279.1"/>
    <property type="molecule type" value="Genomic_DNA"/>
</dbReference>
<evidence type="ECO:0000256" key="1">
    <source>
        <dbReference type="SAM" id="MobiDB-lite"/>
    </source>
</evidence>
<accession>A0AAW1IJJ0</accession>
<sequence length="188" mass="21512">MLLKKSIQKTKKFILKTLQNMKNMLFGSYDSIPRTLFLNPLSCTSINQSNNHNLDIIYPRFSNRTTNIEHSMKQNVISEDGHRNALNSSSETRHKIEPKSAQSSSCRYANDGTYVLAQKMKELDMIEVGDVDHALDVEEALTYYSRLSCPVYVDIVDKFFMDMYEEFLLPQASVSLSSSSRRLGPLKL</sequence>
<keyword evidence="3" id="KW-1185">Reference proteome</keyword>